<dbReference type="Proteomes" id="UP000008064">
    <property type="component" value="Unassembled WGS sequence"/>
</dbReference>
<proteinExistence type="predicted"/>
<evidence type="ECO:0000256" key="1">
    <source>
        <dbReference type="SAM" id="MobiDB-lite"/>
    </source>
</evidence>
<gene>
    <name evidence="2" type="ORF">SERLADRAFT_476141</name>
</gene>
<evidence type="ECO:0000313" key="2">
    <source>
        <dbReference type="EMBL" id="EGO21219.1"/>
    </source>
</evidence>
<organism>
    <name type="scientific">Serpula lacrymans var. lacrymans (strain S7.9)</name>
    <name type="common">Dry rot fungus</name>
    <dbReference type="NCBI Taxonomy" id="578457"/>
    <lineage>
        <taxon>Eukaryota</taxon>
        <taxon>Fungi</taxon>
        <taxon>Dikarya</taxon>
        <taxon>Basidiomycota</taxon>
        <taxon>Agaricomycotina</taxon>
        <taxon>Agaricomycetes</taxon>
        <taxon>Agaricomycetidae</taxon>
        <taxon>Boletales</taxon>
        <taxon>Coniophorineae</taxon>
        <taxon>Serpulaceae</taxon>
        <taxon>Serpula</taxon>
    </lineage>
</organism>
<feature type="compositionally biased region" description="Basic and acidic residues" evidence="1">
    <location>
        <begin position="38"/>
        <end position="58"/>
    </location>
</feature>
<dbReference type="AlphaFoldDB" id="F8P703"/>
<accession>F8P703</accession>
<reference evidence="2" key="1">
    <citation type="submission" date="2011-04" db="EMBL/GenBank/DDBJ databases">
        <title>Evolution of plant cell wall degrading machinery underlies the functional diversity of forest fungi.</title>
        <authorList>
            <consortium name="US DOE Joint Genome Institute (JGI-PGF)"/>
            <person name="Eastwood D.C."/>
            <person name="Floudas D."/>
            <person name="Binder M."/>
            <person name="Majcherczyk A."/>
            <person name="Schneider P."/>
            <person name="Aerts A."/>
            <person name="Asiegbu F.O."/>
            <person name="Baker S.E."/>
            <person name="Barry K."/>
            <person name="Bendiksby M."/>
            <person name="Blumentritt M."/>
            <person name="Coutinho P.M."/>
            <person name="Cullen D."/>
            <person name="Cullen D."/>
            <person name="Gathman A."/>
            <person name="Goodell B."/>
            <person name="Henrissat B."/>
            <person name="Ihrmark K."/>
            <person name="Kauserud H."/>
            <person name="Kohler A."/>
            <person name="LaButti K."/>
            <person name="Lapidus A."/>
            <person name="Lavin J.L."/>
            <person name="Lee Y.-H."/>
            <person name="Lindquist E."/>
            <person name="Lilly W."/>
            <person name="Lucas S."/>
            <person name="Morin E."/>
            <person name="Murat C."/>
            <person name="Oguiza J.A."/>
            <person name="Park J."/>
            <person name="Pisabarro A.G."/>
            <person name="Riley R."/>
            <person name="Rosling A."/>
            <person name="Salamov A."/>
            <person name="Schmidt O."/>
            <person name="Schmutz J."/>
            <person name="Skrede I."/>
            <person name="Stenlid J."/>
            <person name="Wiebenga A."/>
            <person name="Xie X."/>
            <person name="Kues U."/>
            <person name="Hibbett D.S."/>
            <person name="Hoffmeister D."/>
            <person name="Hogberg N."/>
            <person name="Martin F."/>
            <person name="Grigoriev I.V."/>
            <person name="Watkinson S.C."/>
        </authorList>
    </citation>
    <scope>NUCLEOTIDE SEQUENCE</scope>
    <source>
        <strain evidence="2">S7.9</strain>
    </source>
</reference>
<feature type="region of interest" description="Disordered" evidence="1">
    <location>
        <begin position="1"/>
        <end position="58"/>
    </location>
</feature>
<protein>
    <submittedName>
        <fullName evidence="2">Uncharacterized protein</fullName>
    </submittedName>
</protein>
<dbReference type="RefSeq" id="XP_007322176.1">
    <property type="nucleotide sequence ID" value="XM_007322114.1"/>
</dbReference>
<dbReference type="HOGENOM" id="CLU_2980484_0_0_1"/>
<name>F8P703_SERL9</name>
<sequence length="58" mass="6579">MKNIGIEARLSKSASPSSSNPQTRFESTNHHHLVIRPSGDRKAKIKKARWEHEDTVIT</sequence>
<dbReference type="GeneID" id="18820751"/>
<dbReference type="KEGG" id="sla:SERLADRAFT_476141"/>
<dbReference type="EMBL" id="GL945439">
    <property type="protein sequence ID" value="EGO21219.1"/>
    <property type="molecule type" value="Genomic_DNA"/>
</dbReference>